<comment type="similarity">
    <text evidence="1">Belongs to the glycosyl hydrolase 20 family.</text>
</comment>
<evidence type="ECO:0000256" key="2">
    <source>
        <dbReference type="ARBA" id="ARBA00022801"/>
    </source>
</evidence>
<dbReference type="PANTHER" id="PTHR21040">
    <property type="entry name" value="BCDNA.GH04120"/>
    <property type="match status" value="1"/>
</dbReference>
<protein>
    <submittedName>
        <fullName evidence="4">N-acetyl-beta-hexosaminidase</fullName>
    </submittedName>
</protein>
<evidence type="ECO:0000313" key="5">
    <source>
        <dbReference type="Proteomes" id="UP000294823"/>
    </source>
</evidence>
<evidence type="ECO:0000313" key="4">
    <source>
        <dbReference type="EMBL" id="TDA71318.1"/>
    </source>
</evidence>
<gene>
    <name evidence="4" type="ORF">E0702_18545</name>
</gene>
<sequence>SNLKEDRKDISQLCPMEVTDNVALFTDLFTDLVGTHNSDYIHIGGDETYLLGHCEKCKKKVAEVGKSKLFVDHMK</sequence>
<reference evidence="4 5" key="1">
    <citation type="submission" date="2019-03" db="EMBL/GenBank/DDBJ databases">
        <title>Halomonas marinisediminis sp. nov., a moderately halophilic bacterium isolated from the Bohai Gulf.</title>
        <authorList>
            <person name="Ji X."/>
        </authorList>
    </citation>
    <scope>NUCLEOTIDE SEQUENCE [LARGE SCALE GENOMIC DNA]</scope>
    <source>
        <strain evidence="4 5">204</strain>
    </source>
</reference>
<comment type="caution">
    <text evidence="4">The sequence shown here is derived from an EMBL/GenBank/DDBJ whole genome shotgun (WGS) entry which is preliminary data.</text>
</comment>
<dbReference type="PANTHER" id="PTHR21040:SF8">
    <property type="entry name" value="BCDNA.GH04120"/>
    <property type="match status" value="1"/>
</dbReference>
<dbReference type="Proteomes" id="UP000294823">
    <property type="component" value="Unassembled WGS sequence"/>
</dbReference>
<dbReference type="Pfam" id="PF00728">
    <property type="entry name" value="Glyco_hydro_20"/>
    <property type="match status" value="1"/>
</dbReference>
<evidence type="ECO:0000256" key="1">
    <source>
        <dbReference type="ARBA" id="ARBA00006285"/>
    </source>
</evidence>
<dbReference type="InterPro" id="IPR038901">
    <property type="entry name" value="HEXDC-like"/>
</dbReference>
<keyword evidence="2" id="KW-0378">Hydrolase</keyword>
<dbReference type="InterPro" id="IPR015883">
    <property type="entry name" value="Glyco_hydro_20_cat"/>
</dbReference>
<keyword evidence="5" id="KW-1185">Reference proteome</keyword>
<feature type="domain" description="Glycoside hydrolase family 20 catalytic" evidence="3">
    <location>
        <begin position="12"/>
        <end position="65"/>
    </location>
</feature>
<feature type="non-terminal residue" evidence="4">
    <location>
        <position position="75"/>
    </location>
</feature>
<name>A0ABY2D4J5_9GAMM</name>
<organism evidence="4 5">
    <name type="scientific">Halomonas marinisediminis</name>
    <dbReference type="NCBI Taxonomy" id="2546095"/>
    <lineage>
        <taxon>Bacteria</taxon>
        <taxon>Pseudomonadati</taxon>
        <taxon>Pseudomonadota</taxon>
        <taxon>Gammaproteobacteria</taxon>
        <taxon>Oceanospirillales</taxon>
        <taxon>Halomonadaceae</taxon>
        <taxon>Halomonas</taxon>
    </lineage>
</organism>
<dbReference type="SUPFAM" id="SSF51445">
    <property type="entry name" value="(Trans)glycosidases"/>
    <property type="match status" value="1"/>
</dbReference>
<accession>A0ABY2D4J5</accession>
<dbReference type="InterPro" id="IPR017853">
    <property type="entry name" value="GH"/>
</dbReference>
<dbReference type="Gene3D" id="3.20.20.80">
    <property type="entry name" value="Glycosidases"/>
    <property type="match status" value="1"/>
</dbReference>
<feature type="non-terminal residue" evidence="4">
    <location>
        <position position="1"/>
    </location>
</feature>
<proteinExistence type="inferred from homology"/>
<evidence type="ECO:0000259" key="3">
    <source>
        <dbReference type="Pfam" id="PF00728"/>
    </source>
</evidence>
<dbReference type="EMBL" id="SLTR01000795">
    <property type="protein sequence ID" value="TDA71318.1"/>
    <property type="molecule type" value="Genomic_DNA"/>
</dbReference>